<dbReference type="InterPro" id="IPR011335">
    <property type="entry name" value="Restrct_endonuc-II-like"/>
</dbReference>
<dbReference type="OrthoDB" id="320396at2"/>
<dbReference type="GO" id="GO:0004519">
    <property type="term" value="F:endonuclease activity"/>
    <property type="evidence" value="ECO:0007669"/>
    <property type="project" value="InterPro"/>
</dbReference>
<name>A0A1L7I8B4_9FLAO</name>
<dbReference type="KEGG" id="gfl:GRFL_2740"/>
<dbReference type="GO" id="GO:0003677">
    <property type="term" value="F:DNA binding"/>
    <property type="evidence" value="ECO:0007669"/>
    <property type="project" value="InterPro"/>
</dbReference>
<dbReference type="GO" id="GO:0009307">
    <property type="term" value="P:DNA restriction-modification system"/>
    <property type="evidence" value="ECO:0007669"/>
    <property type="project" value="InterPro"/>
</dbReference>
<dbReference type="EMBL" id="CP016359">
    <property type="protein sequence ID" value="APU69464.1"/>
    <property type="molecule type" value="Genomic_DNA"/>
</dbReference>
<proteinExistence type="predicted"/>
<dbReference type="InterPro" id="IPR007560">
    <property type="entry name" value="Restrct_endonuc_IV_Mrr"/>
</dbReference>
<dbReference type="Gene3D" id="3.40.1350.10">
    <property type="match status" value="1"/>
</dbReference>
<organism evidence="1 2">
    <name type="scientific">Christiangramia flava JLT2011</name>
    <dbReference type="NCBI Taxonomy" id="1229726"/>
    <lineage>
        <taxon>Bacteria</taxon>
        <taxon>Pseudomonadati</taxon>
        <taxon>Bacteroidota</taxon>
        <taxon>Flavobacteriia</taxon>
        <taxon>Flavobacteriales</taxon>
        <taxon>Flavobacteriaceae</taxon>
        <taxon>Christiangramia</taxon>
    </lineage>
</organism>
<dbReference type="Pfam" id="PF04471">
    <property type="entry name" value="Mrr_cat"/>
    <property type="match status" value="1"/>
</dbReference>
<dbReference type="RefSeq" id="WP_083645130.1">
    <property type="nucleotide sequence ID" value="NZ_AMRU01000015.1"/>
</dbReference>
<dbReference type="PROSITE" id="PS51161">
    <property type="entry name" value="ATP_CONE"/>
    <property type="match status" value="1"/>
</dbReference>
<evidence type="ECO:0000313" key="1">
    <source>
        <dbReference type="EMBL" id="APU69464.1"/>
    </source>
</evidence>
<dbReference type="InterPro" id="IPR011856">
    <property type="entry name" value="tRNA_endonuc-like_dom_sf"/>
</dbReference>
<protein>
    <submittedName>
        <fullName evidence="1">Uncharacterized protein</fullName>
    </submittedName>
</protein>
<sequence length="282" mass="32527">MRNANTSRYQIRKNSGELATFSAEKLRRSLLKSGAGVEVAENVLREVSRELYDGITTREIYRKAFNLLHGHGSHFACRYSLKKVIYEMGPSGFPFEKLVGYIFQKKNYKVQWNQVLQGRCVTHEVDLVLEKDRKTAFVECKFHSEEGRNCDVKVPLYIHSRFEDISQRSGAQKYSGWVVTNTRFTLDALEYGNCVGLSLLSWDYPKAKGLKDLADQFKIYPITVSSLLSAEEKQSLLEKGHVLASEILQYPELLQKEKISTERKERIIKELQKIMHHENGKN</sequence>
<keyword evidence="2" id="KW-1185">Reference proteome</keyword>
<reference evidence="1 2" key="1">
    <citation type="submission" date="2016-07" db="EMBL/GenBank/DDBJ databases">
        <title>Multi-omics approach to identify versatile polysaccharide utilization systems of a marine flavobacterium Gramella flava.</title>
        <authorList>
            <person name="Tang K."/>
        </authorList>
    </citation>
    <scope>NUCLEOTIDE SEQUENCE [LARGE SCALE GENOMIC DNA]</scope>
    <source>
        <strain evidence="1 2">JLT2011</strain>
    </source>
</reference>
<dbReference type="SUPFAM" id="SSF52980">
    <property type="entry name" value="Restriction endonuclease-like"/>
    <property type="match status" value="1"/>
</dbReference>
<dbReference type="AlphaFoldDB" id="A0A1L7I8B4"/>
<gene>
    <name evidence="1" type="ORF">GRFL_2740</name>
</gene>
<dbReference type="InterPro" id="IPR005144">
    <property type="entry name" value="ATP-cone_dom"/>
</dbReference>
<dbReference type="GO" id="GO:0005524">
    <property type="term" value="F:ATP binding"/>
    <property type="evidence" value="ECO:0007669"/>
    <property type="project" value="UniProtKB-UniRule"/>
</dbReference>
<evidence type="ECO:0000313" key="2">
    <source>
        <dbReference type="Proteomes" id="UP000186230"/>
    </source>
</evidence>
<dbReference type="STRING" id="1229726.GRFL_2740"/>
<accession>A0A1L7I8B4</accession>
<dbReference type="Proteomes" id="UP000186230">
    <property type="component" value="Chromosome"/>
</dbReference>